<evidence type="ECO:0000256" key="2">
    <source>
        <dbReference type="ARBA" id="ARBA00023034"/>
    </source>
</evidence>
<feature type="compositionally biased region" description="Basic and acidic residues" evidence="5">
    <location>
        <begin position="355"/>
        <end position="367"/>
    </location>
</feature>
<dbReference type="EnsemblMetazoa" id="ENSAATROPT013578">
    <property type="protein sequence ID" value="ENSAATROPP012357"/>
    <property type="gene ID" value="ENSAATROPG011025"/>
</dbReference>
<keyword evidence="3 4" id="KW-0175">Coiled coil</keyword>
<dbReference type="InterPro" id="IPR052602">
    <property type="entry name" value="Growth_transcription_reg"/>
</dbReference>
<keyword evidence="8" id="KW-1185">Reference proteome</keyword>
<proteinExistence type="predicted"/>
<evidence type="ECO:0000256" key="4">
    <source>
        <dbReference type="SAM" id="Coils"/>
    </source>
</evidence>
<feature type="region of interest" description="Disordered" evidence="5">
    <location>
        <begin position="222"/>
        <end position="277"/>
    </location>
</feature>
<evidence type="ECO:0000256" key="5">
    <source>
        <dbReference type="SAM" id="MobiDB-lite"/>
    </source>
</evidence>
<dbReference type="GO" id="GO:0005783">
    <property type="term" value="C:endoplasmic reticulum"/>
    <property type="evidence" value="ECO:0007669"/>
    <property type="project" value="TreeGrafter"/>
</dbReference>
<feature type="region of interest" description="Disordered" evidence="5">
    <location>
        <begin position="439"/>
        <end position="481"/>
    </location>
</feature>
<dbReference type="PANTHER" id="PTHR46515:SF1">
    <property type="entry name" value="TATA ELEMENT MODULATORY FACTOR"/>
    <property type="match status" value="1"/>
</dbReference>
<dbReference type="Pfam" id="PF12329">
    <property type="entry name" value="TMF_DNA_bd"/>
    <property type="match status" value="1"/>
</dbReference>
<evidence type="ECO:0000256" key="1">
    <source>
        <dbReference type="ARBA" id="ARBA00004555"/>
    </source>
</evidence>
<feature type="compositionally biased region" description="Basic and acidic residues" evidence="5">
    <location>
        <begin position="144"/>
        <end position="159"/>
    </location>
</feature>
<evidence type="ECO:0000256" key="3">
    <source>
        <dbReference type="ARBA" id="ARBA00023054"/>
    </source>
</evidence>
<feature type="coiled-coil region" evidence="4">
    <location>
        <begin position="544"/>
        <end position="629"/>
    </location>
</feature>
<dbReference type="Pfam" id="PF12325">
    <property type="entry name" value="TMF_TATA_bd"/>
    <property type="match status" value="1"/>
</dbReference>
<evidence type="ECO:0000259" key="6">
    <source>
        <dbReference type="Pfam" id="PF12325"/>
    </source>
</evidence>
<dbReference type="InterPro" id="IPR022092">
    <property type="entry name" value="TMF_DNA-bd"/>
</dbReference>
<feature type="compositionally biased region" description="Low complexity" evidence="5">
    <location>
        <begin position="371"/>
        <end position="381"/>
    </location>
</feature>
<feature type="compositionally biased region" description="Low complexity" evidence="5">
    <location>
        <begin position="449"/>
        <end position="459"/>
    </location>
</feature>
<organism evidence="7 8">
    <name type="scientific">Anopheles atroparvus</name>
    <name type="common">European mosquito</name>
    <dbReference type="NCBI Taxonomy" id="41427"/>
    <lineage>
        <taxon>Eukaryota</taxon>
        <taxon>Metazoa</taxon>
        <taxon>Ecdysozoa</taxon>
        <taxon>Arthropoda</taxon>
        <taxon>Hexapoda</taxon>
        <taxon>Insecta</taxon>
        <taxon>Pterygota</taxon>
        <taxon>Neoptera</taxon>
        <taxon>Endopterygota</taxon>
        <taxon>Diptera</taxon>
        <taxon>Nematocera</taxon>
        <taxon>Culicoidea</taxon>
        <taxon>Culicidae</taxon>
        <taxon>Anophelinae</taxon>
        <taxon>Anopheles</taxon>
    </lineage>
</organism>
<feature type="compositionally biased region" description="Low complexity" evidence="5">
    <location>
        <begin position="228"/>
        <end position="240"/>
    </location>
</feature>
<dbReference type="GO" id="GO:0005794">
    <property type="term" value="C:Golgi apparatus"/>
    <property type="evidence" value="ECO:0007669"/>
    <property type="project" value="UniProtKB-SubCell"/>
</dbReference>
<evidence type="ECO:0000313" key="8">
    <source>
        <dbReference type="Proteomes" id="UP000075880"/>
    </source>
</evidence>
<accession>A0AAG5DLZ4</accession>
<feature type="compositionally biased region" description="Polar residues" evidence="5">
    <location>
        <begin position="160"/>
        <end position="174"/>
    </location>
</feature>
<feature type="coiled-coil region" evidence="4">
    <location>
        <begin position="1085"/>
        <end position="1157"/>
    </location>
</feature>
<dbReference type="AlphaFoldDB" id="A0AAG5DLZ4"/>
<comment type="subcellular location">
    <subcellularLocation>
        <location evidence="1">Golgi apparatus</location>
    </subcellularLocation>
</comment>
<protein>
    <recommendedName>
        <fullName evidence="6">TATA element modulatory factor 1 TATA binding domain-containing protein</fullName>
    </recommendedName>
</protein>
<feature type="region of interest" description="Disordered" evidence="5">
    <location>
        <begin position="127"/>
        <end position="191"/>
    </location>
</feature>
<feature type="coiled-coil region" evidence="4">
    <location>
        <begin position="669"/>
        <end position="700"/>
    </location>
</feature>
<feature type="domain" description="TATA element modulatory factor 1 TATA binding" evidence="6">
    <location>
        <begin position="1077"/>
        <end position="1186"/>
    </location>
</feature>
<feature type="coiled-coil region" evidence="4">
    <location>
        <begin position="880"/>
        <end position="914"/>
    </location>
</feature>
<evidence type="ECO:0000313" key="7">
    <source>
        <dbReference type="EnsemblMetazoa" id="ENSAATROPP012357"/>
    </source>
</evidence>
<feature type="coiled-coil region" evidence="4">
    <location>
        <begin position="770"/>
        <end position="833"/>
    </location>
</feature>
<name>A0AAG5DLZ4_ANOAO</name>
<sequence length="1214" mass="136353">MNWFDTTGIANLAKNALKEAQKQIDKALDIKAEDDTIGVCMDRVNPASAGGADNAGSIENDRPESIKGDLMLVSNIEAYPMTPEDEYSSFTTTNERIQLGKDLIKSKQTTTLWGSFTGSFFEHPTGNTGNVAVTKPPVSQNKRKSYEDAAGRELQRTSSKDCSASESLQEQTPLISPYIGSPRTENESSESIEILSSVATPISALTSPSQLPSNWVTQYGRKSKSSEVLDTLDTTSSVSSPKSLTASDNRQAARNKIGSMGLSNPQLRGEHKDDHDDDIIVDDASMSYTISEQPITVMEANNIMLPITVAPTRSSLHLTLSSTFSGNNVHEGTEESIDSEETIDSCNNKRPSQKTKHEDRELDRSYENVETQTQTSDSTQSFEEITPSGSVKDGEMDDTEYRPREGIQCSDEAIAFECSSSSTEPTKGLEEGEVVLVSSPNTGDDEVETTTSSDIEIISSPNGGDSSSTHSNGTYRTSPLKIQDGKSDEINILLIKKHRGHIRVPSEVSVHSGNSDESCHPESERLIRRLAEVSETLEQREYRLVELGRQNAELLEQNAALVSQLDTKIRRAADGGTDSEGYTQRLSALERKFQQSIREKEVLKQQLHALRAEEQQKVARGELDKALAERDFIIGELQKEGESLSKQVLQHSNIIKKLRVKEKESDAIIRKQRDEIGELVEEAERLKRSLSAKEEVERAQIDAVHKLSSEKQKLELDCVLLKSNLDDQAQRLETLRKSFDCARKELSEQAESYRELQHRSTKLQVFETEHGKVQKASEQMMMQLEELREQLRRTEHDYGQRMLRMKHEHAELLNRLEATEMRAEEEKNAAASLSVPLMKQLETLQKTLRHKEQLWEQREALITQQLADEIQLSRSNAEQAQMHRDTISSMQSRIANLEERLTAALFQSEETTNELLQKQLDVDLLTRDLRKQIAVKEEERLVLSEQLVEKEQVVSKLDQRLQQAFVGRKDGSLNLRCSSPETTFAPNLSSLHPSHQSAEANEVTAIGADTSNDNSAIFYASKRGAFESSPTTSIGNLSLSESLVSIPWNSPEEEMGSLETTSGFPEGVQCAGLASVNLLNNTSMLETLQATLKQRDGEVQQLQWELNRFQQERLVLNMEISNLTIELDNIREKCDRRNELEEEHNEQQKRYDALLQMYGESVEKTEELRLDLIDVKEMYKLQIDDLLRQQREMMASINSNQLATVSFKAMENSD</sequence>
<feature type="compositionally biased region" description="Polar residues" evidence="5">
    <location>
        <begin position="460"/>
        <end position="477"/>
    </location>
</feature>
<feature type="compositionally biased region" description="Acidic residues" evidence="5">
    <location>
        <begin position="334"/>
        <end position="343"/>
    </location>
</feature>
<feature type="compositionally biased region" description="Polar residues" evidence="5">
    <location>
        <begin position="241"/>
        <end position="252"/>
    </location>
</feature>
<reference evidence="7" key="1">
    <citation type="submission" date="2024-04" db="UniProtKB">
        <authorList>
            <consortium name="EnsemblMetazoa"/>
        </authorList>
    </citation>
    <scope>IDENTIFICATION</scope>
    <source>
        <strain evidence="7">EBRO</strain>
    </source>
</reference>
<keyword evidence="2" id="KW-0333">Golgi apparatus</keyword>
<dbReference type="InterPro" id="IPR022091">
    <property type="entry name" value="TMF_TATA-bd"/>
</dbReference>
<dbReference type="PANTHER" id="PTHR46515">
    <property type="entry name" value="TATA ELEMENT MODULATORY FACTOR TMF1"/>
    <property type="match status" value="1"/>
</dbReference>
<dbReference type="Proteomes" id="UP000075880">
    <property type="component" value="Unassembled WGS sequence"/>
</dbReference>
<feature type="region of interest" description="Disordered" evidence="5">
    <location>
        <begin position="322"/>
        <end position="398"/>
    </location>
</feature>